<organism evidence="1 2">
    <name type="scientific">Centaurea solstitialis</name>
    <name type="common">yellow star-thistle</name>
    <dbReference type="NCBI Taxonomy" id="347529"/>
    <lineage>
        <taxon>Eukaryota</taxon>
        <taxon>Viridiplantae</taxon>
        <taxon>Streptophyta</taxon>
        <taxon>Embryophyta</taxon>
        <taxon>Tracheophyta</taxon>
        <taxon>Spermatophyta</taxon>
        <taxon>Magnoliopsida</taxon>
        <taxon>eudicotyledons</taxon>
        <taxon>Gunneridae</taxon>
        <taxon>Pentapetalae</taxon>
        <taxon>asterids</taxon>
        <taxon>campanulids</taxon>
        <taxon>Asterales</taxon>
        <taxon>Asteraceae</taxon>
        <taxon>Carduoideae</taxon>
        <taxon>Cardueae</taxon>
        <taxon>Centaureinae</taxon>
        <taxon>Centaurea</taxon>
    </lineage>
</organism>
<accession>A0AA38TS91</accession>
<dbReference type="Proteomes" id="UP001172457">
    <property type="component" value="Chromosome 3"/>
</dbReference>
<dbReference type="AlphaFoldDB" id="A0AA38TS91"/>
<gene>
    <name evidence="1" type="ORF">OSB04_014025</name>
</gene>
<proteinExistence type="predicted"/>
<protein>
    <submittedName>
        <fullName evidence="1">Uncharacterized protein</fullName>
    </submittedName>
</protein>
<reference evidence="1" key="1">
    <citation type="submission" date="2023-03" db="EMBL/GenBank/DDBJ databases">
        <title>Chromosome-scale reference genome and RAD-based genetic map of yellow starthistle (Centaurea solstitialis) reveal putative structural variation and QTLs associated with invader traits.</title>
        <authorList>
            <person name="Reatini B."/>
            <person name="Cang F.A."/>
            <person name="Jiang Q."/>
            <person name="Mckibben M.T.W."/>
            <person name="Barker M.S."/>
            <person name="Rieseberg L.H."/>
            <person name="Dlugosch K.M."/>
        </authorList>
    </citation>
    <scope>NUCLEOTIDE SEQUENCE</scope>
    <source>
        <strain evidence="1">CAN-66</strain>
        <tissue evidence="1">Leaf</tissue>
    </source>
</reference>
<name>A0AA38TS91_9ASTR</name>
<dbReference type="EMBL" id="JARYMX010000003">
    <property type="protein sequence ID" value="KAJ9559411.1"/>
    <property type="molecule type" value="Genomic_DNA"/>
</dbReference>
<keyword evidence="2" id="KW-1185">Reference proteome</keyword>
<comment type="caution">
    <text evidence="1">The sequence shown here is derived from an EMBL/GenBank/DDBJ whole genome shotgun (WGS) entry which is preliminary data.</text>
</comment>
<sequence>MFVNTVTARFLEAPDNYVALRFERWRRYLLGDADENGEKSEPDARGHRYGIQRDHVIVCRKHDHSIDNVGCRVQADHRTTPSRHVE</sequence>
<evidence type="ECO:0000313" key="1">
    <source>
        <dbReference type="EMBL" id="KAJ9559411.1"/>
    </source>
</evidence>
<evidence type="ECO:0000313" key="2">
    <source>
        <dbReference type="Proteomes" id="UP001172457"/>
    </source>
</evidence>